<feature type="transmembrane region" description="Helical" evidence="12">
    <location>
        <begin position="128"/>
        <end position="147"/>
    </location>
</feature>
<dbReference type="CDD" id="cd00310">
    <property type="entry name" value="ATP-synt_Fo_a_6"/>
    <property type="match status" value="1"/>
</dbReference>
<evidence type="ECO:0000313" key="13">
    <source>
        <dbReference type="EMBL" id="XCN35341.1"/>
    </source>
</evidence>
<evidence type="ECO:0000256" key="11">
    <source>
        <dbReference type="RuleBase" id="RU004450"/>
    </source>
</evidence>
<comment type="subcellular location">
    <subcellularLocation>
        <location evidence="1">Membrane</location>
        <topology evidence="1">Multi-pass membrane protein</topology>
    </subcellularLocation>
    <subcellularLocation>
        <location evidence="11">Mitochondrion inner membrane</location>
        <topology evidence="11">Multi-pass membrane protein</topology>
    </subcellularLocation>
</comment>
<dbReference type="InterPro" id="IPR035908">
    <property type="entry name" value="F0_ATP_A_sf"/>
</dbReference>
<keyword evidence="5 12" id="KW-0812">Transmembrane</keyword>
<evidence type="ECO:0000256" key="9">
    <source>
        <dbReference type="ARBA" id="ARBA00023136"/>
    </source>
</evidence>
<reference evidence="13" key="1">
    <citation type="submission" date="2024-06" db="EMBL/GenBank/DDBJ databases">
        <title>Genomic investigations of benthic invertebrates from the Clarion-Clipperton fields of polymetallic nodules.</title>
        <authorList>
            <person name="Gastineau R."/>
            <person name="Dabek P."/>
            <person name="Mianowicz K."/>
            <person name="Otis C."/>
            <person name="Stoyanova V."/>
            <person name="Krawcewicz A."/>
            <person name="Abramowski T."/>
        </authorList>
    </citation>
    <scope>NUCLEOTIDE SEQUENCE</scope>
</reference>
<keyword evidence="10" id="KW-0066">ATP synthesis</keyword>
<evidence type="ECO:0000256" key="3">
    <source>
        <dbReference type="ARBA" id="ARBA00022448"/>
    </source>
</evidence>
<organism evidence="13">
    <name type="scientific">Bryozoa sp</name>
    <dbReference type="NCBI Taxonomy" id="2813608"/>
    <lineage>
        <taxon>Eukaryota</taxon>
        <taxon>Metazoa</taxon>
        <taxon>Spiralia</taxon>
        <taxon>Lophotrochozoa</taxon>
        <taxon>Bryozoa</taxon>
    </lineage>
</organism>
<dbReference type="Gene3D" id="1.20.120.220">
    <property type="entry name" value="ATP synthase, F0 complex, subunit A"/>
    <property type="match status" value="1"/>
</dbReference>
<evidence type="ECO:0000256" key="1">
    <source>
        <dbReference type="ARBA" id="ARBA00004141"/>
    </source>
</evidence>
<dbReference type="EMBL" id="PP990757">
    <property type="protein sequence ID" value="XCN35341.1"/>
    <property type="molecule type" value="Genomic_DNA"/>
</dbReference>
<dbReference type="SUPFAM" id="SSF81336">
    <property type="entry name" value="F1F0 ATP synthase subunit A"/>
    <property type="match status" value="1"/>
</dbReference>
<feature type="transmembrane region" description="Helical" evidence="12">
    <location>
        <begin position="153"/>
        <end position="174"/>
    </location>
</feature>
<sequence>MMSMIIFLQVLINSMDKINMSMNTLNVKKILSGQESALILIFSVMMISNLMGLSMSVYSITVAILCNAMCAMLIMITIWLSSFIYDINMFFKKVNILTTSKQFSLFLAMIEFVSFFIRPITLMTRLSANIIAGHVIMSLIMLSKGIYLYSTGILLMLFESFVSIIQAYIFITLIKMYSE</sequence>
<keyword evidence="13" id="KW-0496">Mitochondrion</keyword>
<keyword evidence="7 12" id="KW-1133">Transmembrane helix</keyword>
<evidence type="ECO:0000256" key="6">
    <source>
        <dbReference type="ARBA" id="ARBA00022781"/>
    </source>
</evidence>
<keyword evidence="4" id="KW-0138">CF(0)</keyword>
<proteinExistence type="inferred from homology"/>
<dbReference type="PANTHER" id="PTHR11410:SF0">
    <property type="entry name" value="ATP SYNTHASE SUBUNIT A"/>
    <property type="match status" value="1"/>
</dbReference>
<name>A0AAU8L1C5_9BILA</name>
<dbReference type="GO" id="GO:0046933">
    <property type="term" value="F:proton-transporting ATP synthase activity, rotational mechanism"/>
    <property type="evidence" value="ECO:0007669"/>
    <property type="project" value="TreeGrafter"/>
</dbReference>
<feature type="transmembrane region" description="Helical" evidence="12">
    <location>
        <begin position="36"/>
        <end position="53"/>
    </location>
</feature>
<keyword evidence="9 12" id="KW-0472">Membrane</keyword>
<feature type="transmembrane region" description="Helical" evidence="12">
    <location>
        <begin position="60"/>
        <end position="83"/>
    </location>
</feature>
<dbReference type="AlphaFoldDB" id="A0AAU8L1C5"/>
<evidence type="ECO:0000256" key="4">
    <source>
        <dbReference type="ARBA" id="ARBA00022547"/>
    </source>
</evidence>
<keyword evidence="3" id="KW-0813">Transport</keyword>
<gene>
    <name evidence="13" type="primary">ATP6</name>
</gene>
<dbReference type="GO" id="GO:0005743">
    <property type="term" value="C:mitochondrial inner membrane"/>
    <property type="evidence" value="ECO:0007669"/>
    <property type="project" value="UniProtKB-SubCell"/>
</dbReference>
<dbReference type="PANTHER" id="PTHR11410">
    <property type="entry name" value="ATP SYNTHASE SUBUNIT A"/>
    <property type="match status" value="1"/>
</dbReference>
<evidence type="ECO:0000256" key="2">
    <source>
        <dbReference type="ARBA" id="ARBA00006810"/>
    </source>
</evidence>
<keyword evidence="8" id="KW-0406">Ion transport</keyword>
<dbReference type="PRINTS" id="PR00123">
    <property type="entry name" value="ATPASEA"/>
</dbReference>
<feature type="transmembrane region" description="Helical" evidence="12">
    <location>
        <begin position="103"/>
        <end position="121"/>
    </location>
</feature>
<geneLocation type="mitochondrion" evidence="13"/>
<accession>A0AAU8L1C5</accession>
<dbReference type="InterPro" id="IPR000568">
    <property type="entry name" value="ATP_synth_F0_asu"/>
</dbReference>
<dbReference type="InterPro" id="IPR045083">
    <property type="entry name" value="ATP_synth_F0_asu_bact/mt"/>
</dbReference>
<protein>
    <recommendedName>
        <fullName evidence="11">ATP synthase subunit a</fullName>
    </recommendedName>
</protein>
<dbReference type="GO" id="GO:0045259">
    <property type="term" value="C:proton-transporting ATP synthase complex"/>
    <property type="evidence" value="ECO:0007669"/>
    <property type="project" value="UniProtKB-KW"/>
</dbReference>
<comment type="similarity">
    <text evidence="2">Belongs to the ATPase A chain family.</text>
</comment>
<dbReference type="Pfam" id="PF00119">
    <property type="entry name" value="ATP-synt_A"/>
    <property type="match status" value="1"/>
</dbReference>
<evidence type="ECO:0000256" key="7">
    <source>
        <dbReference type="ARBA" id="ARBA00022989"/>
    </source>
</evidence>
<evidence type="ECO:0000256" key="12">
    <source>
        <dbReference type="SAM" id="Phobius"/>
    </source>
</evidence>
<evidence type="ECO:0000256" key="5">
    <source>
        <dbReference type="ARBA" id="ARBA00022692"/>
    </source>
</evidence>
<keyword evidence="6" id="KW-0375">Hydrogen ion transport</keyword>
<evidence type="ECO:0000256" key="8">
    <source>
        <dbReference type="ARBA" id="ARBA00023065"/>
    </source>
</evidence>
<evidence type="ECO:0000256" key="10">
    <source>
        <dbReference type="ARBA" id="ARBA00023310"/>
    </source>
</evidence>